<dbReference type="Pfam" id="PF01882">
    <property type="entry name" value="DUF58"/>
    <property type="match status" value="1"/>
</dbReference>
<dbReference type="Proteomes" id="UP000218767">
    <property type="component" value="Unassembled WGS sequence"/>
</dbReference>
<feature type="domain" description="DUF58" evidence="2">
    <location>
        <begin position="255"/>
        <end position="342"/>
    </location>
</feature>
<evidence type="ECO:0000259" key="2">
    <source>
        <dbReference type="Pfam" id="PF01882"/>
    </source>
</evidence>
<feature type="transmembrane region" description="Helical" evidence="1">
    <location>
        <begin position="80"/>
        <end position="102"/>
    </location>
</feature>
<dbReference type="InterPro" id="IPR002881">
    <property type="entry name" value="DUF58"/>
</dbReference>
<sequence>MSELADRPIRVSDEILLLHWWRLIRWFSNLRLVPRWSEHRAKLLLRLIRRLYYDGLTRTGKIILICSLLIFLFSDRASSGFLLFTSAFGVGLLLWSALLGYICRPKVSVQRETPNTAVAGQPLSSKIKVINKGSFSLYNFSLREMVVPYGRWPKEWSRPHQQNLPAGQSTTLSVHCEPQRRGILNLSGLAVQTYFPFFLTRFTTRVEESVDVYVLPETLKVTIPSLRNIAEQASKRLTLGSESTRKGPSLDYTYSRPYQTGDSMRRLDHRASSRHGEPMSKVFEGVEQIRRDKVYLIVDLSLADFKAWQRRPLDEDPLDERLALAVEIGLSAQNEGFSLAALALGASWHTLEDSHQFYQHIATCKPERGYSEELNTLPDSALLDEGIHVLILGRWTKKAAALVDRWRQSGILVLVFLINETTNAGSSLPEGSHFVEVPTSLTSRAATGSKKKMKERMKAMFSMPSKKEVS</sequence>
<feature type="transmembrane region" description="Helical" evidence="1">
    <location>
        <begin position="51"/>
        <end position="74"/>
    </location>
</feature>
<gene>
    <name evidence="3" type="ORF">COB20_15840</name>
</gene>
<evidence type="ECO:0000313" key="4">
    <source>
        <dbReference type="Proteomes" id="UP000218767"/>
    </source>
</evidence>
<proteinExistence type="predicted"/>
<dbReference type="PANTHER" id="PTHR34351">
    <property type="entry name" value="SLR1927 PROTEIN-RELATED"/>
    <property type="match status" value="1"/>
</dbReference>
<evidence type="ECO:0000313" key="3">
    <source>
        <dbReference type="EMBL" id="PCI73826.1"/>
    </source>
</evidence>
<accession>A0A2A4WUB7</accession>
<dbReference type="AlphaFoldDB" id="A0A2A4WUB7"/>
<reference evidence="4" key="1">
    <citation type="submission" date="2017-08" db="EMBL/GenBank/DDBJ databases">
        <title>A dynamic microbial community with high functional redundancy inhabits the cold, oxic subseafloor aquifer.</title>
        <authorList>
            <person name="Tully B.J."/>
            <person name="Wheat C.G."/>
            <person name="Glazer B.T."/>
            <person name="Huber J.A."/>
        </authorList>
    </citation>
    <scope>NUCLEOTIDE SEQUENCE [LARGE SCALE GENOMIC DNA]</scope>
</reference>
<dbReference type="PANTHER" id="PTHR34351:SF1">
    <property type="entry name" value="SLR1927 PROTEIN"/>
    <property type="match status" value="1"/>
</dbReference>
<keyword evidence="1" id="KW-1133">Transmembrane helix</keyword>
<dbReference type="EMBL" id="NVUL01000114">
    <property type="protein sequence ID" value="PCI73826.1"/>
    <property type="molecule type" value="Genomic_DNA"/>
</dbReference>
<evidence type="ECO:0000256" key="1">
    <source>
        <dbReference type="SAM" id="Phobius"/>
    </source>
</evidence>
<comment type="caution">
    <text evidence="3">The sequence shown here is derived from an EMBL/GenBank/DDBJ whole genome shotgun (WGS) entry which is preliminary data.</text>
</comment>
<keyword evidence="1" id="KW-0812">Transmembrane</keyword>
<name>A0A2A4WUB7_9GAMM</name>
<organism evidence="3 4">
    <name type="scientific">SAR86 cluster bacterium</name>
    <dbReference type="NCBI Taxonomy" id="2030880"/>
    <lineage>
        <taxon>Bacteria</taxon>
        <taxon>Pseudomonadati</taxon>
        <taxon>Pseudomonadota</taxon>
        <taxon>Gammaproteobacteria</taxon>
        <taxon>SAR86 cluster</taxon>
    </lineage>
</organism>
<keyword evidence="1" id="KW-0472">Membrane</keyword>
<protein>
    <recommendedName>
        <fullName evidence="2">DUF58 domain-containing protein</fullName>
    </recommendedName>
</protein>